<name>A0A5A8E9M6_CAFRO</name>
<dbReference type="InterPro" id="IPR027417">
    <property type="entry name" value="P-loop_NTPase"/>
</dbReference>
<dbReference type="EMBL" id="VLTO01000044">
    <property type="protein sequence ID" value="KAA0172700.1"/>
    <property type="molecule type" value="Genomic_DNA"/>
</dbReference>
<evidence type="ECO:0000313" key="2">
    <source>
        <dbReference type="EMBL" id="KAA0163467.1"/>
    </source>
</evidence>
<dbReference type="Proteomes" id="UP000325113">
    <property type="component" value="Unassembled WGS sequence"/>
</dbReference>
<dbReference type="SUPFAM" id="SSF52540">
    <property type="entry name" value="P-loop containing nucleoside triphosphate hydrolases"/>
    <property type="match status" value="1"/>
</dbReference>
<comment type="caution">
    <text evidence="4">The sequence shown here is derived from an EMBL/GenBank/DDBJ whole genome shotgun (WGS) entry which is preliminary data.</text>
</comment>
<proteinExistence type="predicted"/>
<keyword evidence="6" id="KW-1185">Reference proteome</keyword>
<dbReference type="EMBL" id="VLTL01000043">
    <property type="protein sequence ID" value="KAA0165941.1"/>
    <property type="molecule type" value="Genomic_DNA"/>
</dbReference>
<dbReference type="Pfam" id="PF08477">
    <property type="entry name" value="Roc"/>
    <property type="match status" value="1"/>
</dbReference>
<dbReference type="Proteomes" id="UP000324907">
    <property type="component" value="Unassembled WGS sequence"/>
</dbReference>
<organism evidence="4 5">
    <name type="scientific">Cafeteria roenbergensis</name>
    <name type="common">Marine flagellate</name>
    <dbReference type="NCBI Taxonomy" id="33653"/>
    <lineage>
        <taxon>Eukaryota</taxon>
        <taxon>Sar</taxon>
        <taxon>Stramenopiles</taxon>
        <taxon>Bigyra</taxon>
        <taxon>Opalozoa</taxon>
        <taxon>Bicosoecida</taxon>
        <taxon>Cafeteriaceae</taxon>
        <taxon>Cafeteria</taxon>
    </lineage>
</organism>
<evidence type="ECO:0000313" key="3">
    <source>
        <dbReference type="EMBL" id="KAA0165941.1"/>
    </source>
</evidence>
<evidence type="ECO:0000313" key="5">
    <source>
        <dbReference type="Proteomes" id="UP000322899"/>
    </source>
</evidence>
<evidence type="ECO:0000313" key="1">
    <source>
        <dbReference type="EMBL" id="KAA0153664.1"/>
    </source>
</evidence>
<dbReference type="OrthoDB" id="275177at2759"/>
<evidence type="ECO:0000313" key="4">
    <source>
        <dbReference type="EMBL" id="KAA0172700.1"/>
    </source>
</evidence>
<dbReference type="AlphaFoldDB" id="A0A5A8E9M6"/>
<protein>
    <submittedName>
        <fullName evidence="4">Uncharacterized protein</fullName>
    </submittedName>
</protein>
<gene>
    <name evidence="4" type="ORF">FNF27_05800</name>
    <name evidence="3" type="ORF">FNF28_03323</name>
    <name evidence="1" type="ORF">FNF29_03052</name>
    <name evidence="2" type="ORF">FNF31_02861</name>
</gene>
<dbReference type="Proteomes" id="UP000322899">
    <property type="component" value="Unassembled WGS sequence"/>
</dbReference>
<dbReference type="EMBL" id="VLTM01000022">
    <property type="protein sequence ID" value="KAA0163467.1"/>
    <property type="molecule type" value="Genomic_DNA"/>
</dbReference>
<dbReference type="EMBL" id="VLTN01000015">
    <property type="protein sequence ID" value="KAA0153664.1"/>
    <property type="molecule type" value="Genomic_DNA"/>
</dbReference>
<dbReference type="OMA" id="NERHDQE"/>
<dbReference type="Gene3D" id="3.40.50.300">
    <property type="entry name" value="P-loop containing nucleotide triphosphate hydrolases"/>
    <property type="match status" value="1"/>
</dbReference>
<evidence type="ECO:0000313" key="8">
    <source>
        <dbReference type="Proteomes" id="UP000325113"/>
    </source>
</evidence>
<evidence type="ECO:0000313" key="6">
    <source>
        <dbReference type="Proteomes" id="UP000323011"/>
    </source>
</evidence>
<evidence type="ECO:0000313" key="7">
    <source>
        <dbReference type="Proteomes" id="UP000324907"/>
    </source>
</evidence>
<reference evidence="5 6" key="1">
    <citation type="submission" date="2019-07" db="EMBL/GenBank/DDBJ databases">
        <title>Genomes of Cafeteria roenbergensis.</title>
        <authorList>
            <person name="Fischer M.G."/>
            <person name="Hackl T."/>
            <person name="Roman M."/>
        </authorList>
    </citation>
    <scope>NUCLEOTIDE SEQUENCE [LARGE SCALE GENOMIC DNA]</scope>
    <source>
        <strain evidence="1 6">BVI</strain>
        <strain evidence="2 8">Cflag</strain>
        <strain evidence="4 5">E4-10P</strain>
        <strain evidence="3 7">RCC970-E3</strain>
    </source>
</reference>
<accession>A0A5A8E9M6</accession>
<dbReference type="Proteomes" id="UP000323011">
    <property type="component" value="Unassembled WGS sequence"/>
</dbReference>
<sequence length="180" mass="19082">MAAAASDEKGSGPSMVAPGKFKILLVGPSRSGKSGVANFLGGLTDSLDLENHTPTAACRIVEVERDIPGRGHVSAELWDVSGNPQYEGCWPAIRKDVSATVLCFNAADDAQLHMLENWHAAFVLESKLPKSKCLVLANYGSEATAKPALPHKLRGIPVVPCNLETPAAIRDGLDDLLSRI</sequence>